<evidence type="ECO:0000256" key="4">
    <source>
        <dbReference type="SAM" id="Coils"/>
    </source>
</evidence>
<keyword evidence="4" id="KW-0175">Coiled coil</keyword>
<name>A0AA36D6H1_9BILA</name>
<dbReference type="GO" id="GO:0034045">
    <property type="term" value="C:phagophore assembly site membrane"/>
    <property type="evidence" value="ECO:0007669"/>
    <property type="project" value="TreeGrafter"/>
</dbReference>
<dbReference type="PROSITE" id="PS50082">
    <property type="entry name" value="WD_REPEATS_2"/>
    <property type="match status" value="5"/>
</dbReference>
<evidence type="ECO:0000256" key="3">
    <source>
        <dbReference type="PROSITE-ProRule" id="PRU00221"/>
    </source>
</evidence>
<sequence length="580" mass="64478">MATLEEQDKENEKVTMEKDTYAADEEASTSAQPEKNVDEPVSAPPATSQASTSDFRALILGRLDSQARKMNQFEPIFNAYTQVCDEGIRAQRQSRNSLSQLDSAGDSLQSAQLEALRHELSDVYKKKSINDQALLEHKKELEERSKHLSQVQTQLAKALDENKKFAQRIAELEVELAKNKEEQTAIRDEWLALKASSATIEGKALELEKERCQLITRIRDLQQTQATFLNDELERHQAQQRKKIQDDIAAAMSAVGQAVDATNAVSGSPPEKEGRGFSVIADVLPERKTAKFEANDGEVTDVAFISESLAATAGSDKKIILWKISPGGRVQRHTVLTGSMQTITRIDINPEDKKLLLGSSNDHMARIWNVDTQRSVSTLSGHNDKVSVARFFSSHQVVTGSYDRMLKLWDASASKCLKSYFPGSTVLDLVVCRSYFVSGHFDRKLRVWDGRTAEPAQLLEMGGRVTGLFKTSDDNQLLVLSRDDTLSLLDIRSLQQLHLYSSEPFRTGGDMARCVVSPNMSYCAAGSADGGIYIWNLRTTKLETVLNRNGHENTVLSLAWCPTGQGLMSCDKQKTVCVWE</sequence>
<dbReference type="PANTHER" id="PTHR19878:SF8">
    <property type="entry name" value="AUTOPHAGY-RELATED 16, ISOFORM F"/>
    <property type="match status" value="1"/>
</dbReference>
<dbReference type="PANTHER" id="PTHR19878">
    <property type="entry name" value="AUTOPHAGY PROTEIN 16-LIKE"/>
    <property type="match status" value="1"/>
</dbReference>
<evidence type="ECO:0000256" key="2">
    <source>
        <dbReference type="ARBA" id="ARBA00022737"/>
    </source>
</evidence>
<evidence type="ECO:0008006" key="8">
    <source>
        <dbReference type="Google" id="ProtNLM"/>
    </source>
</evidence>
<comment type="caution">
    <text evidence="6">The sequence shown here is derived from an EMBL/GenBank/DDBJ whole genome shotgun (WGS) entry which is preliminary data.</text>
</comment>
<feature type="repeat" description="WD" evidence="3">
    <location>
        <begin position="517"/>
        <end position="545"/>
    </location>
</feature>
<gene>
    <name evidence="6" type="ORF">MSPICULIGERA_LOCUS18785</name>
</gene>
<evidence type="ECO:0000313" key="7">
    <source>
        <dbReference type="Proteomes" id="UP001177023"/>
    </source>
</evidence>
<dbReference type="InterPro" id="IPR019775">
    <property type="entry name" value="WD40_repeat_CS"/>
</dbReference>
<feature type="repeat" description="WD" evidence="3">
    <location>
        <begin position="548"/>
        <end position="580"/>
    </location>
</feature>
<dbReference type="CDD" id="cd00200">
    <property type="entry name" value="WD40"/>
    <property type="match status" value="1"/>
</dbReference>
<dbReference type="InterPro" id="IPR036322">
    <property type="entry name" value="WD40_repeat_dom_sf"/>
</dbReference>
<dbReference type="GO" id="GO:0000421">
    <property type="term" value="C:autophagosome membrane"/>
    <property type="evidence" value="ECO:0007669"/>
    <property type="project" value="TreeGrafter"/>
</dbReference>
<dbReference type="AlphaFoldDB" id="A0AA36D6H1"/>
<protein>
    <recommendedName>
        <fullName evidence="8">Autophagy-related protein 16 domain-containing protein</fullName>
    </recommendedName>
</protein>
<dbReference type="InterPro" id="IPR020472">
    <property type="entry name" value="WD40_PAC1"/>
</dbReference>
<dbReference type="GO" id="GO:0034274">
    <property type="term" value="C:Atg12-Atg5-Atg16 complex"/>
    <property type="evidence" value="ECO:0007669"/>
    <property type="project" value="TreeGrafter"/>
</dbReference>
<dbReference type="InterPro" id="IPR001680">
    <property type="entry name" value="WD40_rpt"/>
</dbReference>
<feature type="repeat" description="WD" evidence="3">
    <location>
        <begin position="336"/>
        <end position="378"/>
    </location>
</feature>
<dbReference type="Pfam" id="PF00400">
    <property type="entry name" value="WD40"/>
    <property type="match status" value="4"/>
</dbReference>
<evidence type="ECO:0000256" key="1">
    <source>
        <dbReference type="ARBA" id="ARBA00022574"/>
    </source>
</evidence>
<proteinExistence type="predicted"/>
<evidence type="ECO:0000313" key="6">
    <source>
        <dbReference type="EMBL" id="CAJ0580589.1"/>
    </source>
</evidence>
<feature type="repeat" description="WD" evidence="3">
    <location>
        <begin position="379"/>
        <end position="419"/>
    </location>
</feature>
<keyword evidence="7" id="KW-1185">Reference proteome</keyword>
<dbReference type="InterPro" id="IPR045160">
    <property type="entry name" value="ATG16"/>
</dbReference>
<dbReference type="GO" id="GO:0000045">
    <property type="term" value="P:autophagosome assembly"/>
    <property type="evidence" value="ECO:0007669"/>
    <property type="project" value="InterPro"/>
</dbReference>
<dbReference type="InterPro" id="IPR015943">
    <property type="entry name" value="WD40/YVTN_repeat-like_dom_sf"/>
</dbReference>
<dbReference type="PROSITE" id="PS00678">
    <property type="entry name" value="WD_REPEATS_1"/>
    <property type="match status" value="1"/>
</dbReference>
<organism evidence="6 7">
    <name type="scientific">Mesorhabditis spiculigera</name>
    <dbReference type="NCBI Taxonomy" id="96644"/>
    <lineage>
        <taxon>Eukaryota</taxon>
        <taxon>Metazoa</taxon>
        <taxon>Ecdysozoa</taxon>
        <taxon>Nematoda</taxon>
        <taxon>Chromadorea</taxon>
        <taxon>Rhabditida</taxon>
        <taxon>Rhabditina</taxon>
        <taxon>Rhabditomorpha</taxon>
        <taxon>Rhabditoidea</taxon>
        <taxon>Rhabditidae</taxon>
        <taxon>Mesorhabditinae</taxon>
        <taxon>Mesorhabditis</taxon>
    </lineage>
</organism>
<feature type="region of interest" description="Disordered" evidence="5">
    <location>
        <begin position="1"/>
        <end position="52"/>
    </location>
</feature>
<dbReference type="SUPFAM" id="SSF50978">
    <property type="entry name" value="WD40 repeat-like"/>
    <property type="match status" value="1"/>
</dbReference>
<feature type="coiled-coil region" evidence="4">
    <location>
        <begin position="148"/>
        <end position="189"/>
    </location>
</feature>
<keyword evidence="2" id="KW-0677">Repeat</keyword>
<dbReference type="GO" id="GO:0043495">
    <property type="term" value="F:protein-membrane adaptor activity"/>
    <property type="evidence" value="ECO:0007669"/>
    <property type="project" value="TreeGrafter"/>
</dbReference>
<keyword evidence="1 3" id="KW-0853">WD repeat</keyword>
<feature type="compositionally biased region" description="Basic and acidic residues" evidence="5">
    <location>
        <begin position="10"/>
        <end position="21"/>
    </location>
</feature>
<dbReference type="PROSITE" id="PS50294">
    <property type="entry name" value="WD_REPEATS_REGION"/>
    <property type="match status" value="2"/>
</dbReference>
<reference evidence="6" key="1">
    <citation type="submission" date="2023-06" db="EMBL/GenBank/DDBJ databases">
        <authorList>
            <person name="Delattre M."/>
        </authorList>
    </citation>
    <scope>NUCLEOTIDE SEQUENCE</scope>
    <source>
        <strain evidence="6">AF72</strain>
    </source>
</reference>
<dbReference type="Gene3D" id="2.130.10.10">
    <property type="entry name" value="YVTN repeat-like/Quinoprotein amine dehydrogenase"/>
    <property type="match status" value="2"/>
</dbReference>
<dbReference type="SMART" id="SM00320">
    <property type="entry name" value="WD40"/>
    <property type="match status" value="7"/>
</dbReference>
<accession>A0AA36D6H1</accession>
<feature type="repeat" description="WD" evidence="3">
    <location>
        <begin position="292"/>
        <end position="332"/>
    </location>
</feature>
<dbReference type="PRINTS" id="PR00320">
    <property type="entry name" value="GPROTEINBRPT"/>
</dbReference>
<feature type="non-terminal residue" evidence="6">
    <location>
        <position position="580"/>
    </location>
</feature>
<dbReference type="Proteomes" id="UP001177023">
    <property type="component" value="Unassembled WGS sequence"/>
</dbReference>
<evidence type="ECO:0000256" key="5">
    <source>
        <dbReference type="SAM" id="MobiDB-lite"/>
    </source>
</evidence>
<dbReference type="EMBL" id="CATQJA010002662">
    <property type="protein sequence ID" value="CAJ0580589.1"/>
    <property type="molecule type" value="Genomic_DNA"/>
</dbReference>